<organism evidence="2 3">
    <name type="scientific">Carpinus fangiana</name>
    <dbReference type="NCBI Taxonomy" id="176857"/>
    <lineage>
        <taxon>Eukaryota</taxon>
        <taxon>Viridiplantae</taxon>
        <taxon>Streptophyta</taxon>
        <taxon>Embryophyta</taxon>
        <taxon>Tracheophyta</taxon>
        <taxon>Spermatophyta</taxon>
        <taxon>Magnoliopsida</taxon>
        <taxon>eudicotyledons</taxon>
        <taxon>Gunneridae</taxon>
        <taxon>Pentapetalae</taxon>
        <taxon>rosids</taxon>
        <taxon>fabids</taxon>
        <taxon>Fagales</taxon>
        <taxon>Betulaceae</taxon>
        <taxon>Carpinus</taxon>
    </lineage>
</organism>
<dbReference type="GO" id="GO:0005743">
    <property type="term" value="C:mitochondrial inner membrane"/>
    <property type="evidence" value="ECO:0007669"/>
    <property type="project" value="TreeGrafter"/>
</dbReference>
<dbReference type="AlphaFoldDB" id="A0A660KMB0"/>
<evidence type="ECO:0000313" key="2">
    <source>
        <dbReference type="EMBL" id="KAE8037533.1"/>
    </source>
</evidence>
<dbReference type="GO" id="GO:0033615">
    <property type="term" value="P:mitochondrial proton-transporting ATP synthase complex assembly"/>
    <property type="evidence" value="ECO:0007669"/>
    <property type="project" value="TreeGrafter"/>
</dbReference>
<dbReference type="OrthoDB" id="17089at2759"/>
<reference evidence="2 3" key="1">
    <citation type="submission" date="2019-06" db="EMBL/GenBank/DDBJ databases">
        <title>A chromosomal-level reference genome of Carpinus fangiana (Coryloideae, Betulaceae).</title>
        <authorList>
            <person name="Yang X."/>
            <person name="Wang Z."/>
            <person name="Zhang L."/>
            <person name="Hao G."/>
            <person name="Liu J."/>
            <person name="Yang Y."/>
        </authorList>
    </citation>
    <scope>NUCLEOTIDE SEQUENCE [LARGE SCALE GENOMIC DNA]</scope>
    <source>
        <strain evidence="2">Cfa_2016G</strain>
        <tissue evidence="2">Leaf</tissue>
    </source>
</reference>
<accession>A0A660KMB0</accession>
<evidence type="ECO:0000313" key="3">
    <source>
        <dbReference type="Proteomes" id="UP000327013"/>
    </source>
</evidence>
<dbReference type="InterPro" id="IPR007849">
    <property type="entry name" value="ATP10"/>
</dbReference>
<dbReference type="EMBL" id="CM017324">
    <property type="protein sequence ID" value="KAE8037533.1"/>
    <property type="molecule type" value="Genomic_DNA"/>
</dbReference>
<sequence length="324" mass="36270">MGPDLQDGPGARPYAKRLLTTSLRRRLYNSSSSEGSSQSEREREKGSKNQTENMQSLRRLIPEVSSGRAASILGAQLSRHQEKLDVLPSQHLAQRSSIRFLDFYQLGNKAAIEKERARLADEMNRGYFADLSELKQHGGKIATANKIVIPAIAAVKFPDREVTYSDGKTLKLPTASNGDMVAADKAAIPKATLLCLSFRANSQAMIDSWSGPFLDAYSNSKDVQLYQVSLIDSWFLCQSPIKQLLLRIMKKPKNEGKGALQRQIVYSFGDHYYFRKELKILNLLTGYIFLLDKFGRIRWQGSGLATQDELSSLLSCTSLLLEEK</sequence>
<gene>
    <name evidence="2" type="ORF">FH972_010115</name>
</gene>
<name>A0A660KMB0_9ROSI</name>
<feature type="compositionally biased region" description="Low complexity" evidence="1">
    <location>
        <begin position="17"/>
        <end position="38"/>
    </location>
</feature>
<keyword evidence="3" id="KW-1185">Reference proteome</keyword>
<protein>
    <submittedName>
        <fullName evidence="2">Uncharacterized protein</fullName>
    </submittedName>
</protein>
<evidence type="ECO:0000256" key="1">
    <source>
        <dbReference type="SAM" id="MobiDB-lite"/>
    </source>
</evidence>
<dbReference type="PANTHER" id="PTHR28106:SF1">
    <property type="entry name" value="MITOCHONDRIAL ATPASE COMPLEX SUBUNIT ATP10"/>
    <property type="match status" value="1"/>
</dbReference>
<dbReference type="Proteomes" id="UP000327013">
    <property type="component" value="Chromosome 4"/>
</dbReference>
<dbReference type="PANTHER" id="PTHR28106">
    <property type="entry name" value="MITOCHONDRIAL ATPASE COMPLEX SUBUNIT ATP10"/>
    <property type="match status" value="1"/>
</dbReference>
<proteinExistence type="predicted"/>
<dbReference type="Pfam" id="PF05176">
    <property type="entry name" value="ATP-synt_10"/>
    <property type="match status" value="1"/>
</dbReference>
<feature type="region of interest" description="Disordered" evidence="1">
    <location>
        <begin position="1"/>
        <end position="55"/>
    </location>
</feature>